<dbReference type="Pfam" id="PF00356">
    <property type="entry name" value="LacI"/>
    <property type="match status" value="1"/>
</dbReference>
<dbReference type="PRINTS" id="PR00036">
    <property type="entry name" value="HTHLACI"/>
</dbReference>
<comment type="caution">
    <text evidence="5">The sequence shown here is derived from an EMBL/GenBank/DDBJ whole genome shotgun (WGS) entry which is preliminary data.</text>
</comment>
<dbReference type="SUPFAM" id="SSF53822">
    <property type="entry name" value="Periplasmic binding protein-like I"/>
    <property type="match status" value="1"/>
</dbReference>
<dbReference type="PROSITE" id="PS00356">
    <property type="entry name" value="HTH_LACI_1"/>
    <property type="match status" value="1"/>
</dbReference>
<dbReference type="PANTHER" id="PTHR30146">
    <property type="entry name" value="LACI-RELATED TRANSCRIPTIONAL REPRESSOR"/>
    <property type="match status" value="1"/>
</dbReference>
<dbReference type="SUPFAM" id="SSF47413">
    <property type="entry name" value="lambda repressor-like DNA-binding domains"/>
    <property type="match status" value="1"/>
</dbReference>
<evidence type="ECO:0000313" key="5">
    <source>
        <dbReference type="EMBL" id="MDZ5457853.1"/>
    </source>
</evidence>
<name>A0ABU5IFX3_9BURK</name>
<evidence type="ECO:0000259" key="4">
    <source>
        <dbReference type="PROSITE" id="PS50932"/>
    </source>
</evidence>
<dbReference type="Gene3D" id="1.10.260.40">
    <property type="entry name" value="lambda repressor-like DNA-binding domains"/>
    <property type="match status" value="1"/>
</dbReference>
<dbReference type="EMBL" id="JAXOJX010000023">
    <property type="protein sequence ID" value="MDZ5457853.1"/>
    <property type="molecule type" value="Genomic_DNA"/>
</dbReference>
<dbReference type="InterPro" id="IPR010982">
    <property type="entry name" value="Lambda_DNA-bd_dom_sf"/>
</dbReference>
<feature type="domain" description="HTH lacI-type" evidence="4">
    <location>
        <begin position="13"/>
        <end position="68"/>
    </location>
</feature>
<dbReference type="RefSeq" id="WP_322466045.1">
    <property type="nucleotide sequence ID" value="NZ_JAXOJX010000023.1"/>
</dbReference>
<dbReference type="SMART" id="SM00354">
    <property type="entry name" value="HTH_LACI"/>
    <property type="match status" value="1"/>
</dbReference>
<sequence length="350" mass="37661">MSAHPAPTARTRITIDDVAREAGVSKATVSRVINRRGELMSPELAARVQEAITRLGYAPSPMAQALKRGRSRLIGLVVADVANPFSVAVMQGAERVCRAAGYMLMLYNLAGDEGREREAITALASYQVEGFILHTLGRERQVLDDALQRNKPIVLVDRALDAPLDLVGLDNAQAVPLALDHLLQQGWNELLFVTEPIQSATSREERRAAFTAYTSAQAAQCRGQGVEVPAGDDATLDAALRALLQRAGDDARRPAVLAVNAVVGLRIAAAAKRLGCTLGRELGLVTFDETDWAPLVGPGITTLAQPTDDIGQQAARCLIERLENPGQTTQPRRFRLPARLLARGSSQREG</sequence>
<gene>
    <name evidence="5" type="ORF">SM757_14840</name>
</gene>
<keyword evidence="2 5" id="KW-0238">DNA-binding</keyword>
<dbReference type="GO" id="GO:0003677">
    <property type="term" value="F:DNA binding"/>
    <property type="evidence" value="ECO:0007669"/>
    <property type="project" value="UniProtKB-KW"/>
</dbReference>
<keyword evidence="1" id="KW-0805">Transcription regulation</keyword>
<accession>A0ABU5IFX3</accession>
<dbReference type="PROSITE" id="PS50932">
    <property type="entry name" value="HTH_LACI_2"/>
    <property type="match status" value="1"/>
</dbReference>
<evidence type="ECO:0000256" key="2">
    <source>
        <dbReference type="ARBA" id="ARBA00023125"/>
    </source>
</evidence>
<evidence type="ECO:0000313" key="6">
    <source>
        <dbReference type="Proteomes" id="UP001293718"/>
    </source>
</evidence>
<dbReference type="Pfam" id="PF13377">
    <property type="entry name" value="Peripla_BP_3"/>
    <property type="match status" value="1"/>
</dbReference>
<dbReference type="Gene3D" id="3.40.50.2300">
    <property type="match status" value="2"/>
</dbReference>
<dbReference type="Proteomes" id="UP001293718">
    <property type="component" value="Unassembled WGS sequence"/>
</dbReference>
<proteinExistence type="predicted"/>
<dbReference type="InterPro" id="IPR000843">
    <property type="entry name" value="HTH_LacI"/>
</dbReference>
<dbReference type="InterPro" id="IPR046335">
    <property type="entry name" value="LacI/GalR-like_sensor"/>
</dbReference>
<dbReference type="InterPro" id="IPR028082">
    <property type="entry name" value="Peripla_BP_I"/>
</dbReference>
<evidence type="ECO:0000256" key="3">
    <source>
        <dbReference type="ARBA" id="ARBA00023163"/>
    </source>
</evidence>
<reference evidence="5 6" key="1">
    <citation type="submission" date="2023-11" db="EMBL/GenBank/DDBJ databases">
        <title>Draft genome of Azohydromonas lata strain H1 (DSM1123), a polyhydroxyalkanoate producer.</title>
        <authorList>
            <person name="Traversa D."/>
            <person name="D'Addabbo P."/>
            <person name="Pazzani C."/>
            <person name="Manzari C."/>
            <person name="Chiara M."/>
            <person name="Scrascia M."/>
        </authorList>
    </citation>
    <scope>NUCLEOTIDE SEQUENCE [LARGE SCALE GENOMIC DNA]</scope>
    <source>
        <strain evidence="5 6">H1</strain>
    </source>
</reference>
<keyword evidence="3" id="KW-0804">Transcription</keyword>
<evidence type="ECO:0000256" key="1">
    <source>
        <dbReference type="ARBA" id="ARBA00023015"/>
    </source>
</evidence>
<protein>
    <submittedName>
        <fullName evidence="5">LacI family DNA-binding transcriptional regulator</fullName>
    </submittedName>
</protein>
<dbReference type="PANTHER" id="PTHR30146:SF145">
    <property type="entry name" value="RIBOSE OPERON REPRESSOR"/>
    <property type="match status" value="1"/>
</dbReference>
<dbReference type="CDD" id="cd01392">
    <property type="entry name" value="HTH_LacI"/>
    <property type="match status" value="1"/>
</dbReference>
<keyword evidence="6" id="KW-1185">Reference proteome</keyword>
<organism evidence="5 6">
    <name type="scientific">Azohydromonas lata</name>
    <dbReference type="NCBI Taxonomy" id="45677"/>
    <lineage>
        <taxon>Bacteria</taxon>
        <taxon>Pseudomonadati</taxon>
        <taxon>Pseudomonadota</taxon>
        <taxon>Betaproteobacteria</taxon>
        <taxon>Burkholderiales</taxon>
        <taxon>Sphaerotilaceae</taxon>
        <taxon>Azohydromonas</taxon>
    </lineage>
</organism>
<dbReference type="CDD" id="cd06283">
    <property type="entry name" value="PBP1_RegR_EndR_KdgR-like"/>
    <property type="match status" value="1"/>
</dbReference>